<sequence>MSWLFGSKKPKAAVTSPSSESSSKVEVNEPEEDFVVVNKQMPPGPQFDQPPIYPNLSSGVNTLQINAPQGKQPVGNPLQGVPFKLSKEMGPTAGDDPTTFTLQVQTMIENINLGALDYDFGVERGVSREF</sequence>
<reference evidence="3 4" key="1">
    <citation type="submission" date="2020-04" db="EMBL/GenBank/DDBJ databases">
        <authorList>
            <person name="Alioto T."/>
            <person name="Alioto T."/>
            <person name="Gomez Garrido J."/>
        </authorList>
    </citation>
    <scope>NUCLEOTIDE SEQUENCE [LARGE SCALE GENOMIC DNA]</scope>
</reference>
<evidence type="ECO:0000256" key="1">
    <source>
        <dbReference type="SAM" id="MobiDB-lite"/>
    </source>
</evidence>
<protein>
    <recommendedName>
        <fullName evidence="2">UMA domain-containing protein</fullName>
    </recommendedName>
</protein>
<gene>
    <name evidence="3" type="ORF">CLODIP_2_CD01885</name>
</gene>
<dbReference type="Proteomes" id="UP000494165">
    <property type="component" value="Unassembled WGS sequence"/>
</dbReference>
<accession>A0A8S1CS89</accession>
<dbReference type="OrthoDB" id="5959275at2759"/>
<feature type="compositionally biased region" description="Polar residues" evidence="1">
    <location>
        <begin position="55"/>
        <end position="69"/>
    </location>
</feature>
<dbReference type="InterPro" id="IPR023340">
    <property type="entry name" value="UMA"/>
</dbReference>
<feature type="compositionally biased region" description="Low complexity" evidence="1">
    <location>
        <begin position="16"/>
        <end position="25"/>
    </location>
</feature>
<dbReference type="AlphaFoldDB" id="A0A8S1CS89"/>
<evidence type="ECO:0000259" key="2">
    <source>
        <dbReference type="PROSITE" id="PS51497"/>
    </source>
</evidence>
<evidence type="ECO:0000313" key="3">
    <source>
        <dbReference type="EMBL" id="CAB3372850.1"/>
    </source>
</evidence>
<keyword evidence="4" id="KW-1185">Reference proteome</keyword>
<comment type="caution">
    <text evidence="3">The sequence shown here is derived from an EMBL/GenBank/DDBJ whole genome shotgun (WGS) entry which is preliminary data.</text>
</comment>
<evidence type="ECO:0000313" key="4">
    <source>
        <dbReference type="Proteomes" id="UP000494165"/>
    </source>
</evidence>
<proteinExistence type="predicted"/>
<feature type="region of interest" description="Disordered" evidence="1">
    <location>
        <begin position="1"/>
        <end position="98"/>
    </location>
</feature>
<organism evidence="3 4">
    <name type="scientific">Cloeon dipterum</name>
    <dbReference type="NCBI Taxonomy" id="197152"/>
    <lineage>
        <taxon>Eukaryota</taxon>
        <taxon>Metazoa</taxon>
        <taxon>Ecdysozoa</taxon>
        <taxon>Arthropoda</taxon>
        <taxon>Hexapoda</taxon>
        <taxon>Insecta</taxon>
        <taxon>Pterygota</taxon>
        <taxon>Palaeoptera</taxon>
        <taxon>Ephemeroptera</taxon>
        <taxon>Pisciforma</taxon>
        <taxon>Baetidae</taxon>
        <taxon>Cloeon</taxon>
    </lineage>
</organism>
<name>A0A8S1CS89_9INSE</name>
<feature type="domain" description="UMA" evidence="2">
    <location>
        <begin position="78"/>
        <end position="127"/>
    </location>
</feature>
<dbReference type="PROSITE" id="PS51497">
    <property type="entry name" value="UMA"/>
    <property type="match status" value="1"/>
</dbReference>
<dbReference type="EMBL" id="CADEPI010000077">
    <property type="protein sequence ID" value="CAB3372850.1"/>
    <property type="molecule type" value="Genomic_DNA"/>
</dbReference>